<comment type="caution">
    <text evidence="1">The sequence shown here is derived from an EMBL/GenBank/DDBJ whole genome shotgun (WGS) entry which is preliminary data.</text>
</comment>
<dbReference type="OrthoDB" id="4162555at2"/>
<evidence type="ECO:0000313" key="1">
    <source>
        <dbReference type="EMBL" id="MQT03876.1"/>
    </source>
</evidence>
<sequence length="234" mass="25475">MTTTAGHLQSIAQLWPDLQDALGGRTQSTWPPVTLHAYLAALDAEEIEAAHHRAAALRQLERSPDQIGVRPVPIRLAVHDTMRMVETVLVQLADQIAANIQRSPLTDAPRSWPAADRARRDALARADREHPHRWRYTGTRTAPQAALWLWARVEQIPGPCRPLTAQHQQRIATIAQGAADRIERVLDTGTRTAVLDAPCPDCSGRLTVTGGAGTTPIAHCTSCGRTWTTPTAAA</sequence>
<keyword evidence="2" id="KW-1185">Reference proteome</keyword>
<reference evidence="1 2" key="1">
    <citation type="submission" date="2019-05" db="EMBL/GenBank/DDBJ databases">
        <title>Comparative genomics and metabolomics analyses of clavulanic acid producing Streptomyces species provides insight into specialized metabolism and evolution of beta-lactam biosynthetic gene clusters.</title>
        <authorList>
            <person name="Moore M.A."/>
            <person name="Cruz-Morales P."/>
            <person name="Barona Gomez F."/>
            <person name="Kapil T."/>
        </authorList>
    </citation>
    <scope>NUCLEOTIDE SEQUENCE [LARGE SCALE GENOMIC DNA]</scope>
    <source>
        <strain evidence="1 2">NRRL 5741</strain>
    </source>
</reference>
<name>A0A646KS87_STRJU</name>
<evidence type="ECO:0000313" key="2">
    <source>
        <dbReference type="Proteomes" id="UP000419138"/>
    </source>
</evidence>
<dbReference type="RefSeq" id="WP_153525446.1">
    <property type="nucleotide sequence ID" value="NZ_JBEPDZ010000025.1"/>
</dbReference>
<dbReference type="EMBL" id="VCLA01000180">
    <property type="protein sequence ID" value="MQT03876.1"/>
    <property type="molecule type" value="Genomic_DNA"/>
</dbReference>
<accession>A0A646KS87</accession>
<gene>
    <name evidence="1" type="ORF">FF041_28010</name>
</gene>
<dbReference type="Proteomes" id="UP000419138">
    <property type="component" value="Unassembled WGS sequence"/>
</dbReference>
<proteinExistence type="predicted"/>
<organism evidence="1 2">
    <name type="scientific">Streptomyces jumonjinensis</name>
    <dbReference type="NCBI Taxonomy" id="1945"/>
    <lineage>
        <taxon>Bacteria</taxon>
        <taxon>Bacillati</taxon>
        <taxon>Actinomycetota</taxon>
        <taxon>Actinomycetes</taxon>
        <taxon>Kitasatosporales</taxon>
        <taxon>Streptomycetaceae</taxon>
        <taxon>Streptomyces</taxon>
    </lineage>
</organism>
<protein>
    <submittedName>
        <fullName evidence="1">Uncharacterized protein</fullName>
    </submittedName>
</protein>
<dbReference type="AlphaFoldDB" id="A0A646KS87"/>